<dbReference type="InterPro" id="IPR016024">
    <property type="entry name" value="ARM-type_fold"/>
</dbReference>
<dbReference type="Proteomes" id="UP000327085">
    <property type="component" value="Chromosome 4"/>
</dbReference>
<dbReference type="InterPro" id="IPR000225">
    <property type="entry name" value="Armadillo"/>
</dbReference>
<dbReference type="PANTHER" id="PTHR46043:SF5">
    <property type="entry name" value="ARM REPEAT SUPERFAMILY PROTEIN"/>
    <property type="match status" value="1"/>
</dbReference>
<reference evidence="5" key="1">
    <citation type="journal article" date="2020" name="Plant J.">
        <title>Transposons played a major role in the diversification between the closely related almond and peach genomes: results from the almond genome sequence.</title>
        <authorList>
            <person name="Alioto T."/>
            <person name="Alexiou K.G."/>
            <person name="Bardil A."/>
            <person name="Barteri F."/>
            <person name="Castanera R."/>
            <person name="Cruz F."/>
            <person name="Dhingra A."/>
            <person name="Duval H."/>
            <person name="Fernandez I Marti A."/>
            <person name="Frias L."/>
            <person name="Galan B."/>
            <person name="Garcia J.L."/>
            <person name="Howad W."/>
            <person name="Gomez-Garrido J."/>
            <person name="Gut M."/>
            <person name="Julca I."/>
            <person name="Morata J."/>
            <person name="Puigdomenech P."/>
            <person name="Ribeca P."/>
            <person name="Rubio Cabetas M.J."/>
            <person name="Vlasova A."/>
            <person name="Wirthensohn M."/>
            <person name="Garcia-Mas J."/>
            <person name="Gabaldon T."/>
            <person name="Casacuberta J.M."/>
            <person name="Arus P."/>
        </authorList>
    </citation>
    <scope>NUCLEOTIDE SEQUENCE [LARGE SCALE GENOMIC DNA]</scope>
    <source>
        <strain evidence="5">cv. Texas</strain>
    </source>
</reference>
<evidence type="ECO:0000313" key="4">
    <source>
        <dbReference type="EMBL" id="VVA23523.1"/>
    </source>
</evidence>
<evidence type="ECO:0000256" key="2">
    <source>
        <dbReference type="SAM" id="MobiDB-lite"/>
    </source>
</evidence>
<protein>
    <submittedName>
        <fullName evidence="4">PREDICTED: vacuolar</fullName>
    </submittedName>
</protein>
<feature type="compositionally biased region" description="Basic and acidic residues" evidence="2">
    <location>
        <begin position="1"/>
        <end position="17"/>
    </location>
</feature>
<keyword evidence="1" id="KW-0677">Repeat</keyword>
<dbReference type="OMA" id="SRDDMKF"/>
<feature type="domain" description="DUF7032" evidence="3">
    <location>
        <begin position="34"/>
        <end position="142"/>
    </location>
</feature>
<evidence type="ECO:0000256" key="1">
    <source>
        <dbReference type="ARBA" id="ARBA00022737"/>
    </source>
</evidence>
<dbReference type="Gramene" id="VVA23523">
    <property type="protein sequence ID" value="VVA23523"/>
    <property type="gene ID" value="Prudul26B012038"/>
</dbReference>
<dbReference type="InParanoid" id="A0A5E4F666"/>
<name>A0A5E4F666_PRUDU</name>
<dbReference type="Pfam" id="PF00514">
    <property type="entry name" value="Arm"/>
    <property type="match status" value="1"/>
</dbReference>
<dbReference type="SMART" id="SM00185">
    <property type="entry name" value="ARM"/>
    <property type="match status" value="5"/>
</dbReference>
<proteinExistence type="predicted"/>
<dbReference type="EMBL" id="CABIKO010000072">
    <property type="protein sequence ID" value="VVA23523.1"/>
    <property type="molecule type" value="Genomic_DNA"/>
</dbReference>
<sequence length="588" mass="64540">MRTTKMREEEKGPKETEQSPDLPESSAGASSLRRAVESISSLISLSFSIKIFAAKWNTIRTKLEDLNSGLAAVQNCETDENPVLLGLVSNISGTVNECHGLARRCVDLSYSGKLLMQSDLDMLSAKLDLHARNLSEIYNAGVLTQRFAIVVSRPGNGACRDDMRFYVRDLMTRMKIGGAEMKRQALVNMYEAVVEDDRYVKVVVEQGDIVNVLINLLDSHEAEIQEWSAKVVSVISGFGSYKVVLIGAGIIAPLIRVLECGSEVGKEGAAKSLQRLTENSDNGWSISAHGGVTALLKLCSGCEGGGVRAELVGPACGALKNLVGIEEIKRFMVEEGVISTFIGLTRSKDEVLQINSIEFLQNIASGDEAVRSMVIKEGGIRALVRVLEYRSACSCKVREIALRAVENLCFCSTSCVSVLIRYGFVEQLMSFLRNGEASIQELALKVAIRMCAKSEEAKKALGGANFMTELVKFLDSKSFEVREMAAEALSNMVSIPKNRKRFVQDDRSMGLLLQRFDPKQGNSGNKKFLFSILMSLTSSNSGRRKIVHSGYLKNIEELAEAEVSDAKRLVKKLSTNRFRSMLSGIWHS</sequence>
<dbReference type="Gene3D" id="1.25.10.10">
    <property type="entry name" value="Leucine-rich Repeat Variant"/>
    <property type="match status" value="3"/>
</dbReference>
<evidence type="ECO:0000259" key="3">
    <source>
        <dbReference type="Pfam" id="PF23005"/>
    </source>
</evidence>
<feature type="region of interest" description="Disordered" evidence="2">
    <location>
        <begin position="1"/>
        <end position="29"/>
    </location>
</feature>
<dbReference type="SUPFAM" id="SSF48371">
    <property type="entry name" value="ARM repeat"/>
    <property type="match status" value="1"/>
</dbReference>
<dbReference type="Pfam" id="PF23005">
    <property type="entry name" value="DUF7032"/>
    <property type="match status" value="1"/>
</dbReference>
<dbReference type="AlphaFoldDB" id="A0A5E4F666"/>
<dbReference type="PANTHER" id="PTHR46043">
    <property type="entry name" value="ARM REPEAT SUPERFAMILY PROTEIN"/>
    <property type="match status" value="1"/>
</dbReference>
<evidence type="ECO:0000313" key="5">
    <source>
        <dbReference type="Proteomes" id="UP000327085"/>
    </source>
</evidence>
<dbReference type="InterPro" id="IPR011989">
    <property type="entry name" value="ARM-like"/>
</dbReference>
<dbReference type="InterPro" id="IPR054296">
    <property type="entry name" value="DUF7032"/>
</dbReference>
<organism evidence="4 5">
    <name type="scientific">Prunus dulcis</name>
    <name type="common">Almond</name>
    <name type="synonym">Amygdalus dulcis</name>
    <dbReference type="NCBI Taxonomy" id="3755"/>
    <lineage>
        <taxon>Eukaryota</taxon>
        <taxon>Viridiplantae</taxon>
        <taxon>Streptophyta</taxon>
        <taxon>Embryophyta</taxon>
        <taxon>Tracheophyta</taxon>
        <taxon>Spermatophyta</taxon>
        <taxon>Magnoliopsida</taxon>
        <taxon>eudicotyledons</taxon>
        <taxon>Gunneridae</taxon>
        <taxon>Pentapetalae</taxon>
        <taxon>rosids</taxon>
        <taxon>fabids</taxon>
        <taxon>Rosales</taxon>
        <taxon>Rosaceae</taxon>
        <taxon>Amygdaloideae</taxon>
        <taxon>Amygdaleae</taxon>
        <taxon>Prunus</taxon>
    </lineage>
</organism>
<accession>A0A5E4F666</accession>
<gene>
    <name evidence="4" type="ORF">ALMOND_2B012038</name>
</gene>
<dbReference type="FunCoup" id="A0A5E4F666">
    <property type="interactions" value="1941"/>
</dbReference>